<dbReference type="AlphaFoldDB" id="A0A328DE88"/>
<dbReference type="EMBL" id="NQVE01000156">
    <property type="protein sequence ID" value="RAL43570.1"/>
    <property type="molecule type" value="Genomic_DNA"/>
</dbReference>
<comment type="caution">
    <text evidence="2">The sequence shown here is derived from an EMBL/GenBank/DDBJ whole genome shotgun (WGS) entry which is preliminary data.</text>
</comment>
<organism evidence="2 3">
    <name type="scientific">Cuscuta australis</name>
    <dbReference type="NCBI Taxonomy" id="267555"/>
    <lineage>
        <taxon>Eukaryota</taxon>
        <taxon>Viridiplantae</taxon>
        <taxon>Streptophyta</taxon>
        <taxon>Embryophyta</taxon>
        <taxon>Tracheophyta</taxon>
        <taxon>Spermatophyta</taxon>
        <taxon>Magnoliopsida</taxon>
        <taxon>eudicotyledons</taxon>
        <taxon>Gunneridae</taxon>
        <taxon>Pentapetalae</taxon>
        <taxon>asterids</taxon>
        <taxon>lamiids</taxon>
        <taxon>Solanales</taxon>
        <taxon>Convolvulaceae</taxon>
        <taxon>Cuscuteae</taxon>
        <taxon>Cuscuta</taxon>
        <taxon>Cuscuta subgen. Grammica</taxon>
        <taxon>Cuscuta sect. Cleistogrammica</taxon>
    </lineage>
</organism>
<evidence type="ECO:0000313" key="2">
    <source>
        <dbReference type="EMBL" id="RAL43570.1"/>
    </source>
</evidence>
<protein>
    <submittedName>
        <fullName evidence="2">Uncharacterized protein</fullName>
    </submittedName>
</protein>
<proteinExistence type="predicted"/>
<sequence>MYINIYNRTIDPGKKSNVKMERTGFKLLDLRIKNKTNASATNKNAWMNWNTGNEVNQQPSKSTSSSEPEYRASEFMQSKLDESETPKSRQSRTPEFTKSETLMK</sequence>
<reference evidence="2 3" key="1">
    <citation type="submission" date="2018-06" db="EMBL/GenBank/DDBJ databases">
        <title>The Genome of Cuscuta australis (Dodder) Provides Insight into the Evolution of Plant Parasitism.</title>
        <authorList>
            <person name="Liu H."/>
        </authorList>
    </citation>
    <scope>NUCLEOTIDE SEQUENCE [LARGE SCALE GENOMIC DNA]</scope>
    <source>
        <strain evidence="3">cv. Yunnan</strain>
        <tissue evidence="2">Vines</tissue>
    </source>
</reference>
<feature type="compositionally biased region" description="Basic and acidic residues" evidence="1">
    <location>
        <begin position="95"/>
        <end position="104"/>
    </location>
</feature>
<keyword evidence="3" id="KW-1185">Reference proteome</keyword>
<name>A0A328DE88_9ASTE</name>
<feature type="region of interest" description="Disordered" evidence="1">
    <location>
        <begin position="43"/>
        <end position="104"/>
    </location>
</feature>
<evidence type="ECO:0000256" key="1">
    <source>
        <dbReference type="SAM" id="MobiDB-lite"/>
    </source>
</evidence>
<evidence type="ECO:0000313" key="3">
    <source>
        <dbReference type="Proteomes" id="UP000249390"/>
    </source>
</evidence>
<feature type="compositionally biased region" description="Polar residues" evidence="1">
    <location>
        <begin position="47"/>
        <end position="67"/>
    </location>
</feature>
<dbReference type="Proteomes" id="UP000249390">
    <property type="component" value="Unassembled WGS sequence"/>
</dbReference>
<accession>A0A328DE88</accession>
<gene>
    <name evidence="2" type="ORF">DM860_012711</name>
</gene>